<feature type="transmembrane region" description="Helical" evidence="1">
    <location>
        <begin position="141"/>
        <end position="162"/>
    </location>
</feature>
<feature type="transmembrane region" description="Helical" evidence="1">
    <location>
        <begin position="16"/>
        <end position="35"/>
    </location>
</feature>
<sequence length="537" mass="60788">MLKKLYFQLGRVKPRWYFLAILTAPLILIIFSLYIKKSSGPHWLGGNSDPSYAYLLNGLNAIQLKDIGHFDHPGTPVQVLSGAIARSLSFIRHLSDKDFVSHVLADPEYYLNAINYVFLIAICVLLVVVGWCIYKKTKSVMLSLLTQSGVFFSSVTFGYLNAIAPEPLLIFSDLLITLIVVKLVFDKKPNWNKYGLEFALVAGFGIATKITFLPLLILPLVVLPKIKDKILFMIGLILAFIFFTLPIRHHYREFFDWVYRLFFNSGIYGTGPATVVDLSAYLGNIKMLLITIYPFFGLLLLDSLILLAVILVKRKNSEKTFPIQTKILLGLTLSIIVGILEVAKHPGQHYFIPFIGTAGLLVFLFIQNLPAIKKINSGFYSVFVVMLIISIIGSLVSTLHQTRFASLSLISQKNKIASVNQLRDGRYKDFIKVDYYRSSSVASALEFGNMFSSNINAPELKKLYPTAYNFNIWRQKYYFWGDEITFDDLLAKSKGAIIFQGPPFEGGYYKDNPEYRPKVPLIDKINGDIETIYQYSN</sequence>
<protein>
    <recommendedName>
        <fullName evidence="4">Glycosyltransferase RgtA/B/C/D-like domain-containing protein</fullName>
    </recommendedName>
</protein>
<evidence type="ECO:0000313" key="3">
    <source>
        <dbReference type="Proteomes" id="UP000315689"/>
    </source>
</evidence>
<feature type="transmembrane region" description="Helical" evidence="1">
    <location>
        <begin position="349"/>
        <end position="366"/>
    </location>
</feature>
<feature type="transmembrane region" description="Helical" evidence="1">
    <location>
        <begin position="197"/>
        <end position="218"/>
    </location>
</feature>
<feature type="transmembrane region" description="Helical" evidence="1">
    <location>
        <begin position="168"/>
        <end position="185"/>
    </location>
</feature>
<reference evidence="2 3" key="1">
    <citation type="submission" date="2017-07" db="EMBL/GenBank/DDBJ databases">
        <title>Mechanisms for carbon and nitrogen cycling indicate functional differentiation within the Candidate Phyla Radiation.</title>
        <authorList>
            <person name="Danczak R.E."/>
            <person name="Johnston M.D."/>
            <person name="Kenah C."/>
            <person name="Slattery M."/>
            <person name="Wrighton K.C."/>
            <person name="Wilkins M.J."/>
        </authorList>
    </citation>
    <scope>NUCLEOTIDE SEQUENCE [LARGE SCALE GENOMIC DNA]</scope>
    <source>
        <strain evidence="2">Licking1014_7</strain>
    </source>
</reference>
<dbReference type="AlphaFoldDB" id="A0A554LJP7"/>
<keyword evidence="1" id="KW-0812">Transmembrane</keyword>
<name>A0A554LJP7_9BACT</name>
<gene>
    <name evidence="2" type="ORF">CEN89_387</name>
</gene>
<evidence type="ECO:0008006" key="4">
    <source>
        <dbReference type="Google" id="ProtNLM"/>
    </source>
</evidence>
<keyword evidence="1" id="KW-1133">Transmembrane helix</keyword>
<keyword evidence="1" id="KW-0472">Membrane</keyword>
<evidence type="ECO:0000313" key="2">
    <source>
        <dbReference type="EMBL" id="TSC92869.1"/>
    </source>
</evidence>
<feature type="transmembrane region" description="Helical" evidence="1">
    <location>
        <begin position="323"/>
        <end position="343"/>
    </location>
</feature>
<feature type="transmembrane region" description="Helical" evidence="1">
    <location>
        <begin position="378"/>
        <end position="399"/>
    </location>
</feature>
<feature type="transmembrane region" description="Helical" evidence="1">
    <location>
        <begin position="261"/>
        <end position="282"/>
    </location>
</feature>
<accession>A0A554LJP7</accession>
<feature type="transmembrane region" description="Helical" evidence="1">
    <location>
        <begin position="288"/>
        <end position="311"/>
    </location>
</feature>
<dbReference type="Proteomes" id="UP000315689">
    <property type="component" value="Unassembled WGS sequence"/>
</dbReference>
<evidence type="ECO:0000256" key="1">
    <source>
        <dbReference type="SAM" id="Phobius"/>
    </source>
</evidence>
<organism evidence="2 3">
    <name type="scientific">Candidatus Berkelbacteria bacterium Licking1014_7</name>
    <dbReference type="NCBI Taxonomy" id="2017147"/>
    <lineage>
        <taxon>Bacteria</taxon>
        <taxon>Candidatus Berkelbacteria</taxon>
    </lineage>
</organism>
<feature type="transmembrane region" description="Helical" evidence="1">
    <location>
        <begin position="230"/>
        <end position="249"/>
    </location>
</feature>
<comment type="caution">
    <text evidence="2">The sequence shown here is derived from an EMBL/GenBank/DDBJ whole genome shotgun (WGS) entry which is preliminary data.</text>
</comment>
<feature type="transmembrane region" description="Helical" evidence="1">
    <location>
        <begin position="113"/>
        <end position="134"/>
    </location>
</feature>
<proteinExistence type="predicted"/>
<dbReference type="EMBL" id="VMGK01000011">
    <property type="protein sequence ID" value="TSC92869.1"/>
    <property type="molecule type" value="Genomic_DNA"/>
</dbReference>